<accession>A0A072NBL3</accession>
<protein>
    <submittedName>
        <fullName evidence="1">Uncharacterized protein</fullName>
    </submittedName>
</protein>
<comment type="caution">
    <text evidence="1">The sequence shown here is derived from an EMBL/GenBank/DDBJ whole genome shotgun (WGS) entry which is preliminary data.</text>
</comment>
<sequence>MKVLVGNFWVVNSPDYASSFVPSFSDKEQSVSTCFDFFV</sequence>
<dbReference type="PATRIC" id="fig|1137280.3.peg.2228"/>
<dbReference type="AlphaFoldDB" id="A0A072NBL3"/>
<name>A0A072NBL3_9GAMM</name>
<proteinExistence type="predicted"/>
<evidence type="ECO:0000313" key="1">
    <source>
        <dbReference type="EMBL" id="KEF30470.1"/>
    </source>
</evidence>
<gene>
    <name evidence="1" type="ORF">D777_02412</name>
</gene>
<reference evidence="1 2" key="1">
    <citation type="submission" date="2012-12" db="EMBL/GenBank/DDBJ databases">
        <title>Genome assembly of Marinobacter sp. AK21.</title>
        <authorList>
            <person name="Khatri I."/>
            <person name="Kumar R."/>
            <person name="Vaidya B."/>
            <person name="Subramanian S."/>
            <person name="Pinnaka A."/>
        </authorList>
    </citation>
    <scope>NUCLEOTIDE SEQUENCE [LARGE SCALE GENOMIC DNA]</scope>
    <source>
        <strain evidence="1 2">AK21</strain>
    </source>
</reference>
<dbReference type="EMBL" id="ANIE01000007">
    <property type="protein sequence ID" value="KEF30470.1"/>
    <property type="molecule type" value="Genomic_DNA"/>
</dbReference>
<keyword evidence="2" id="KW-1185">Reference proteome</keyword>
<evidence type="ECO:0000313" key="2">
    <source>
        <dbReference type="Proteomes" id="UP000035057"/>
    </source>
</evidence>
<organism evidence="1 2">
    <name type="scientific">Marinobacter nitratireducens</name>
    <dbReference type="NCBI Taxonomy" id="1137280"/>
    <lineage>
        <taxon>Bacteria</taxon>
        <taxon>Pseudomonadati</taxon>
        <taxon>Pseudomonadota</taxon>
        <taxon>Gammaproteobacteria</taxon>
        <taxon>Pseudomonadales</taxon>
        <taxon>Marinobacteraceae</taxon>
        <taxon>Marinobacter</taxon>
    </lineage>
</organism>
<dbReference type="Proteomes" id="UP000035057">
    <property type="component" value="Unassembled WGS sequence"/>
</dbReference>